<dbReference type="InParanoid" id="A0A1X7VPU8"/>
<dbReference type="GO" id="GO:0006623">
    <property type="term" value="P:protein targeting to vacuole"/>
    <property type="evidence" value="ECO:0007669"/>
    <property type="project" value="TreeGrafter"/>
</dbReference>
<name>A0A1X7VPU8_AMPQE</name>
<organism evidence="1">
    <name type="scientific">Amphimedon queenslandica</name>
    <name type="common">Sponge</name>
    <dbReference type="NCBI Taxonomy" id="400682"/>
    <lineage>
        <taxon>Eukaryota</taxon>
        <taxon>Metazoa</taxon>
        <taxon>Porifera</taxon>
        <taxon>Demospongiae</taxon>
        <taxon>Heteroscleromorpha</taxon>
        <taxon>Haplosclerida</taxon>
        <taxon>Niphatidae</taxon>
        <taxon>Amphimedon</taxon>
    </lineage>
</organism>
<accession>A0A1X7VPU8</accession>
<reference evidence="1" key="1">
    <citation type="submission" date="2017-05" db="UniProtKB">
        <authorList>
            <consortium name="EnsemblMetazoa"/>
        </authorList>
    </citation>
    <scope>IDENTIFICATION</scope>
</reference>
<dbReference type="OrthoDB" id="272810at2759"/>
<evidence type="ECO:0000313" key="1">
    <source>
        <dbReference type="EnsemblMetazoa" id="Aqu2.1.41428_001"/>
    </source>
</evidence>
<dbReference type="EnsemblMetazoa" id="Aqu2.1.41428_001">
    <property type="protein sequence ID" value="Aqu2.1.41428_001"/>
    <property type="gene ID" value="Aqu2.1.41428"/>
</dbReference>
<dbReference type="PANTHER" id="PTHR16166:SF141">
    <property type="entry name" value="INTERMEMBRANE LIPID TRANSFER PROTEIN VPS13D"/>
    <property type="match status" value="1"/>
</dbReference>
<protein>
    <submittedName>
        <fullName evidence="1">Uncharacterized protein</fullName>
    </submittedName>
</protein>
<dbReference type="GO" id="GO:0007005">
    <property type="term" value="P:mitochondrion organization"/>
    <property type="evidence" value="ECO:0007669"/>
    <property type="project" value="TreeGrafter"/>
</dbReference>
<sequence>YGIRNNDKDADTIKSLLIPKKHWGSSSVLPSRQIYIEQLRISTSELLVSMHTTSQLPEDLAAIKKSLGFPLVQFESPIILEGFNKSHMLGRPVVFVDSITKHYKKVMKGQAVMILGSVDFLGNPVGLISDVASGLHGIMTAQPDVVGLVRDVTHGMSDTTSKLTGTVSHVLGTATGDSSFQEEREQNLESCQTSGDHFKAGLINLTSGIFGGMTSILTQPYKGAVEEGVGGFIWGIGKGVVGTVAKPVAGLL</sequence>
<dbReference type="AlphaFoldDB" id="A0A1X7VPU8"/>
<dbReference type="PANTHER" id="PTHR16166">
    <property type="entry name" value="VACUOLAR PROTEIN SORTING-ASSOCIATED PROTEIN VPS13"/>
    <property type="match status" value="1"/>
</dbReference>
<dbReference type="InterPro" id="IPR026847">
    <property type="entry name" value="VPS13"/>
</dbReference>
<dbReference type="eggNOG" id="KOG1796">
    <property type="taxonomic scope" value="Eukaryota"/>
</dbReference>
<dbReference type="GO" id="GO:0045053">
    <property type="term" value="P:protein retention in Golgi apparatus"/>
    <property type="evidence" value="ECO:0007669"/>
    <property type="project" value="TreeGrafter"/>
</dbReference>
<proteinExistence type="predicted"/>